<dbReference type="RefSeq" id="WP_136458138.1">
    <property type="nucleotide sequence ID" value="NZ_SRSF01000002.1"/>
</dbReference>
<reference evidence="2 3" key="1">
    <citation type="submission" date="2019-04" db="EMBL/GenBank/DDBJ databases">
        <title>Lewinella litorea sp. nov., isolated from a marine sand.</title>
        <authorList>
            <person name="Yoon J.-H."/>
        </authorList>
    </citation>
    <scope>NUCLEOTIDE SEQUENCE [LARGE SCALE GENOMIC DNA]</scope>
    <source>
        <strain evidence="2 3">HSMS-39</strain>
    </source>
</reference>
<dbReference type="Proteomes" id="UP000308528">
    <property type="component" value="Unassembled WGS sequence"/>
</dbReference>
<protein>
    <submittedName>
        <fullName evidence="2">Uncharacterized protein</fullName>
    </submittedName>
</protein>
<feature type="region of interest" description="Disordered" evidence="1">
    <location>
        <begin position="1"/>
        <end position="28"/>
    </location>
</feature>
<name>A0A4S4NQM3_9BACT</name>
<dbReference type="EMBL" id="SRSF01000002">
    <property type="protein sequence ID" value="THH40661.1"/>
    <property type="molecule type" value="Genomic_DNA"/>
</dbReference>
<gene>
    <name evidence="2" type="ORF">E4021_07995</name>
</gene>
<evidence type="ECO:0000256" key="1">
    <source>
        <dbReference type="SAM" id="MobiDB-lite"/>
    </source>
</evidence>
<sequence length="101" mass="11493">MGAAVTSATPRPAHSPPNPPNSPGSKEILLDWYPNTSLDFNEETRAKKRNKFGSHKFVYTREQMDELKGWFSAEIKARFPEGEVLYFTLSSGRRKHPTKAR</sequence>
<dbReference type="InterPro" id="IPR049539">
    <property type="entry name" value="SPL"/>
</dbReference>
<dbReference type="OrthoDB" id="9787095at2"/>
<proteinExistence type="predicted"/>
<organism evidence="2 3">
    <name type="scientific">Neolewinella litorea</name>
    <dbReference type="NCBI Taxonomy" id="2562452"/>
    <lineage>
        <taxon>Bacteria</taxon>
        <taxon>Pseudomonadati</taxon>
        <taxon>Bacteroidota</taxon>
        <taxon>Saprospiria</taxon>
        <taxon>Saprospirales</taxon>
        <taxon>Lewinellaceae</taxon>
        <taxon>Neolewinella</taxon>
    </lineage>
</organism>
<evidence type="ECO:0000313" key="2">
    <source>
        <dbReference type="EMBL" id="THH40661.1"/>
    </source>
</evidence>
<feature type="compositionally biased region" description="Pro residues" evidence="1">
    <location>
        <begin position="13"/>
        <end position="22"/>
    </location>
</feature>
<comment type="caution">
    <text evidence="2">The sequence shown here is derived from an EMBL/GenBank/DDBJ whole genome shotgun (WGS) entry which is preliminary data.</text>
</comment>
<dbReference type="AlphaFoldDB" id="A0A4S4NQM3"/>
<dbReference type="Pfam" id="PF20903">
    <property type="entry name" value="SPL"/>
    <property type="match status" value="1"/>
</dbReference>
<accession>A0A4S4NQM3</accession>
<evidence type="ECO:0000313" key="3">
    <source>
        <dbReference type="Proteomes" id="UP000308528"/>
    </source>
</evidence>
<dbReference type="Gene3D" id="3.80.30.30">
    <property type="match status" value="1"/>
</dbReference>
<keyword evidence="3" id="KW-1185">Reference proteome</keyword>